<dbReference type="Proteomes" id="UP000294530">
    <property type="component" value="Unassembled WGS sequence"/>
</dbReference>
<name>A0A976NZR5_BRELC</name>
<dbReference type="GO" id="GO:0005739">
    <property type="term" value="C:mitochondrion"/>
    <property type="evidence" value="ECO:0007669"/>
    <property type="project" value="TreeGrafter"/>
</dbReference>
<evidence type="ECO:0000313" key="2">
    <source>
        <dbReference type="EMBL" id="TDH73512.1"/>
    </source>
</evidence>
<evidence type="ECO:0000313" key="3">
    <source>
        <dbReference type="Proteomes" id="UP000294530"/>
    </source>
</evidence>
<dbReference type="AlphaFoldDB" id="A0A976NZR5"/>
<evidence type="ECO:0000259" key="1">
    <source>
        <dbReference type="Pfam" id="PF00814"/>
    </source>
</evidence>
<keyword evidence="3" id="KW-1185">Reference proteome</keyword>
<dbReference type="InterPro" id="IPR000905">
    <property type="entry name" value="Gcp-like_dom"/>
</dbReference>
<protein>
    <recommendedName>
        <fullName evidence="1">Gcp-like domain-containing protein</fullName>
    </recommendedName>
</protein>
<dbReference type="SUPFAM" id="SSF53067">
    <property type="entry name" value="Actin-like ATPase domain"/>
    <property type="match status" value="1"/>
</dbReference>
<organism evidence="2 3">
    <name type="scientific">Bremia lactucae</name>
    <name type="common">Lettuce downy mildew</name>
    <dbReference type="NCBI Taxonomy" id="4779"/>
    <lineage>
        <taxon>Eukaryota</taxon>
        <taxon>Sar</taxon>
        <taxon>Stramenopiles</taxon>
        <taxon>Oomycota</taxon>
        <taxon>Peronosporomycetes</taxon>
        <taxon>Peronosporales</taxon>
        <taxon>Peronosporaceae</taxon>
        <taxon>Bremia</taxon>
    </lineage>
</organism>
<dbReference type="OrthoDB" id="10259622at2759"/>
<gene>
    <name evidence="2" type="ORF">CCR75_006127</name>
</gene>
<dbReference type="GeneID" id="94349870"/>
<dbReference type="Gene3D" id="3.30.420.40">
    <property type="match status" value="1"/>
</dbReference>
<proteinExistence type="predicted"/>
<comment type="caution">
    <text evidence="2">The sequence shown here is derived from an EMBL/GenBank/DDBJ whole genome shotgun (WGS) entry which is preliminary data.</text>
</comment>
<dbReference type="PANTHER" id="PTHR11735">
    <property type="entry name" value="TRNA N6-ADENOSINE THREONYLCARBAMOYLTRANSFERASE"/>
    <property type="match status" value="1"/>
</dbReference>
<accession>A0A976NZR5</accession>
<sequence length="125" mass="13333">MLLIIVVATTQQQQCLIRMGKCSVASFHRNGSLMPRIVPALAARAHAGNLPYVINAAVKQSGLASLQELAAVAVTTGPGLAPCLNVGLQMARQICLNNLDIAFLQINHLEAHILASRLPHVRNLP</sequence>
<dbReference type="KEGG" id="blac:94349870"/>
<feature type="domain" description="Gcp-like" evidence="1">
    <location>
        <begin position="37"/>
        <end position="119"/>
    </location>
</feature>
<dbReference type="PANTHER" id="PTHR11735:SF6">
    <property type="entry name" value="TRNA N6-ADENOSINE THREONYLCARBAMOYLTRANSFERASE, MITOCHONDRIAL"/>
    <property type="match status" value="1"/>
</dbReference>
<reference evidence="2 3" key="1">
    <citation type="journal article" date="2021" name="Genome Biol.">
        <title>AFLAP: assembly-free linkage analysis pipeline using k-mers from genome sequencing data.</title>
        <authorList>
            <person name="Fletcher K."/>
            <person name="Zhang L."/>
            <person name="Gil J."/>
            <person name="Han R."/>
            <person name="Cavanaugh K."/>
            <person name="Michelmore R."/>
        </authorList>
    </citation>
    <scope>NUCLEOTIDE SEQUENCE [LARGE SCALE GENOMIC DNA]</scope>
    <source>
        <strain evidence="2 3">SF5</strain>
    </source>
</reference>
<dbReference type="RefSeq" id="XP_067823010.1">
    <property type="nucleotide sequence ID" value="XM_067964199.1"/>
</dbReference>
<dbReference type="InterPro" id="IPR043129">
    <property type="entry name" value="ATPase_NBD"/>
</dbReference>
<dbReference type="EMBL" id="SHOA02000001">
    <property type="protein sequence ID" value="TDH73512.1"/>
    <property type="molecule type" value="Genomic_DNA"/>
</dbReference>
<dbReference type="Pfam" id="PF00814">
    <property type="entry name" value="TsaD"/>
    <property type="match status" value="1"/>
</dbReference>